<evidence type="ECO:0008006" key="4">
    <source>
        <dbReference type="Google" id="ProtNLM"/>
    </source>
</evidence>
<evidence type="ECO:0000256" key="1">
    <source>
        <dbReference type="SAM" id="MobiDB-lite"/>
    </source>
</evidence>
<keyword evidence="3" id="KW-1185">Reference proteome</keyword>
<dbReference type="EMBL" id="NHTK01005732">
    <property type="protein sequence ID" value="PPQ74711.1"/>
    <property type="molecule type" value="Genomic_DNA"/>
</dbReference>
<dbReference type="InParanoid" id="A0A409W850"/>
<protein>
    <recommendedName>
        <fullName evidence="4">F-box domain-containing protein</fullName>
    </recommendedName>
</protein>
<accession>A0A409W850</accession>
<evidence type="ECO:0000313" key="2">
    <source>
        <dbReference type="EMBL" id="PPQ74711.1"/>
    </source>
</evidence>
<evidence type="ECO:0000313" key="3">
    <source>
        <dbReference type="Proteomes" id="UP000284842"/>
    </source>
</evidence>
<sequence length="599" mass="67168">MSSNPSTGVTLAGPQIPLEVLEEIVKFVDESFNSQPNSLPAGSGNVATQLHDGQHPGHTPAPSPGPNNDTDSTTSVANSTPLHALPSVNDVDFRSSMKRISLVNPTFHQLCRKYIFREIDVGLGKDRMASIERLNNLSKLLQDRPSLARLVRSLTGVFPNPCLVSSDNDLTIPNINHSLTQLLNLPLVQSLTIAGSHDENALCQDPYRCHKVGYPQIFPYRMSQYGRETILGRYITQLTSLTLKNVEEIPILDIFSSPTLITLVLDKCVIPERSVIPSPHALAMGFNIREYHGKGTTGNSPFLLSLCANLQRVYFDCYSEYQPDDYELLDVAQGVSYVWDKVAPFNELVEAHFAGEIHHLNKFFMVAHEMRILEFPKLTHLVHSIDTDDEILDVHGFDGLNEPHVIFSHLPALLSLHLSGQSVCMLILETCLRPCHATLKSLRIDWAHTYVLEEGRIVDLHEDLDSLSTVINDMLVLRELNLYINLEFNADEQIPVPDLSEFALTMRRVFVEDQQGSLSTLSSLNLNIGLSLYRNEEDEILFDGSGKEIKVTHKNRAKVIREYRNWLEKVAKPTFEAQIGVIGDDAVFTYNSNVYYARS</sequence>
<dbReference type="AlphaFoldDB" id="A0A409W850"/>
<dbReference type="OrthoDB" id="3122813at2759"/>
<proteinExistence type="predicted"/>
<name>A0A409W850_9AGAR</name>
<feature type="compositionally biased region" description="Polar residues" evidence="1">
    <location>
        <begin position="66"/>
        <end position="81"/>
    </location>
</feature>
<organism evidence="2 3">
    <name type="scientific">Panaeolus cyanescens</name>
    <dbReference type="NCBI Taxonomy" id="181874"/>
    <lineage>
        <taxon>Eukaryota</taxon>
        <taxon>Fungi</taxon>
        <taxon>Dikarya</taxon>
        <taxon>Basidiomycota</taxon>
        <taxon>Agaricomycotina</taxon>
        <taxon>Agaricomycetes</taxon>
        <taxon>Agaricomycetidae</taxon>
        <taxon>Agaricales</taxon>
        <taxon>Agaricineae</taxon>
        <taxon>Galeropsidaceae</taxon>
        <taxon>Panaeolus</taxon>
    </lineage>
</organism>
<dbReference type="Proteomes" id="UP000284842">
    <property type="component" value="Unassembled WGS sequence"/>
</dbReference>
<gene>
    <name evidence="2" type="ORF">CVT24_003927</name>
</gene>
<feature type="region of interest" description="Disordered" evidence="1">
    <location>
        <begin position="32"/>
        <end position="83"/>
    </location>
</feature>
<feature type="compositionally biased region" description="Polar residues" evidence="1">
    <location>
        <begin position="32"/>
        <end position="48"/>
    </location>
</feature>
<comment type="caution">
    <text evidence="2">The sequence shown here is derived from an EMBL/GenBank/DDBJ whole genome shotgun (WGS) entry which is preliminary data.</text>
</comment>
<reference evidence="2 3" key="1">
    <citation type="journal article" date="2018" name="Evol. Lett.">
        <title>Horizontal gene cluster transfer increased hallucinogenic mushroom diversity.</title>
        <authorList>
            <person name="Reynolds H.T."/>
            <person name="Vijayakumar V."/>
            <person name="Gluck-Thaler E."/>
            <person name="Korotkin H.B."/>
            <person name="Matheny P.B."/>
            <person name="Slot J.C."/>
        </authorList>
    </citation>
    <scope>NUCLEOTIDE SEQUENCE [LARGE SCALE GENOMIC DNA]</scope>
    <source>
        <strain evidence="2 3">2629</strain>
    </source>
</reference>